<dbReference type="RefSeq" id="WP_015641178.1">
    <property type="nucleotide sequence ID" value="NC_021219.1"/>
</dbReference>
<dbReference type="AlphaFoldDB" id="R4PVG8"/>
<gene>
    <name evidence="1" type="ORF">L336_0015</name>
</gene>
<evidence type="ECO:0000313" key="2">
    <source>
        <dbReference type="Proteomes" id="UP000013893"/>
    </source>
</evidence>
<dbReference type="HOGENOM" id="CLU_751609_0_0_0"/>
<protein>
    <submittedName>
        <fullName evidence="1">Uncharacterized protein</fullName>
    </submittedName>
</protein>
<keyword evidence="2" id="KW-1185">Reference proteome</keyword>
<dbReference type="KEGG" id="saal:L336_0015"/>
<sequence>MSTNVESKPTSWIDRLRGRKFMRKIGAGAMAVQAITGITSEMGFSLMPSAVYSYAETDEAKTYTPNTFCIFLPGRGITRLARDFADAYQPTTRQYCRSTVLEYSEGGISEKELEHSIRRYVNDHAIPDRPIQLVVIASSMGGNVAVPVFGAIARDTENTSQPISTRGLLLDSSPAGTISLKGPIQGFAVGTMSGLQGKPVHGIFEPPLRVGFEFASRAVNHDFPESASTVFSYLEDGVRVANETRGRLDMDEMNIINNFDPDKQDYGFLKKANAVIVYTHADTEAADVTVQWSVASWLWKTALARQQISMGEIAIKDGRHANPNTAPDPYNQALLSLLKQTGLPSIADLRREEFYDHFDRVGNDRLPS</sequence>
<organism evidence="1 2">
    <name type="scientific">Candidatus Saccharimonas aalborgensis</name>
    <dbReference type="NCBI Taxonomy" id="1332188"/>
    <lineage>
        <taxon>Bacteria</taxon>
        <taxon>Candidatus Saccharimonadota</taxon>
        <taxon>Candidatus Saccharimonadia</taxon>
        <taxon>Candidatus Saccharimonadales</taxon>
        <taxon>Candidatus Saccharimonadaceae</taxon>
        <taxon>Candidatus Saccharimonas</taxon>
    </lineage>
</organism>
<dbReference type="Proteomes" id="UP000013893">
    <property type="component" value="Chromosome"/>
</dbReference>
<dbReference type="EMBL" id="CP005957">
    <property type="protein sequence ID" value="AGL61727.1"/>
    <property type="molecule type" value="Genomic_DNA"/>
</dbReference>
<name>R4PVG8_9BACT</name>
<proteinExistence type="predicted"/>
<reference evidence="1 2" key="1">
    <citation type="journal article" date="2013" name="Nat. Biotechnol.">
        <title>Genome sequences of rare, uncultured bacteria obtained by differential coverage binning of multiple metagenomes.</title>
        <authorList>
            <person name="Albertsen M."/>
            <person name="Hugenholtz P."/>
            <person name="Skarshewski A."/>
            <person name="Nielsen K.L."/>
            <person name="Tyson G.W."/>
            <person name="Nielsen P.H."/>
        </authorList>
    </citation>
    <scope>NUCLEOTIDE SEQUENCE [LARGE SCALE GENOMIC DNA]</scope>
    <source>
        <strain evidence="1">TM71</strain>
    </source>
</reference>
<accession>R4PVG8</accession>
<evidence type="ECO:0000313" key="1">
    <source>
        <dbReference type="EMBL" id="AGL61727.1"/>
    </source>
</evidence>
<dbReference type="STRING" id="1332188.L336_0015"/>